<comment type="caution">
    <text evidence="4">The sequence shown here is derived from an EMBL/GenBank/DDBJ whole genome shotgun (WGS) entry which is preliminary data.</text>
</comment>
<keyword evidence="5" id="KW-1185">Reference proteome</keyword>
<dbReference type="RefSeq" id="WP_322425098.1">
    <property type="nucleotide sequence ID" value="NZ_JAXQPW010000006.1"/>
</dbReference>
<feature type="chain" id="PRO_5047298586" evidence="2">
    <location>
        <begin position="29"/>
        <end position="319"/>
    </location>
</feature>
<dbReference type="SUPFAM" id="SSF53850">
    <property type="entry name" value="Periplasmic binding protein-like II"/>
    <property type="match status" value="1"/>
</dbReference>
<dbReference type="InterPro" id="IPR007210">
    <property type="entry name" value="ABC_Gly_betaine_transp_sub-bd"/>
</dbReference>
<gene>
    <name evidence="4" type="ORF">SFC79_16040</name>
</gene>
<feature type="domain" description="ABC-type glycine betaine transport system substrate-binding" evidence="3">
    <location>
        <begin position="49"/>
        <end position="314"/>
    </location>
</feature>
<dbReference type="PROSITE" id="PS51257">
    <property type="entry name" value="PROKAR_LIPOPROTEIN"/>
    <property type="match status" value="1"/>
</dbReference>
<evidence type="ECO:0000313" key="4">
    <source>
        <dbReference type="EMBL" id="MDZ5663285.1"/>
    </source>
</evidence>
<keyword evidence="2" id="KW-0732">Signal</keyword>
<dbReference type="Proteomes" id="UP001291999">
    <property type="component" value="Unassembled WGS sequence"/>
</dbReference>
<evidence type="ECO:0000313" key="5">
    <source>
        <dbReference type="Proteomes" id="UP001291999"/>
    </source>
</evidence>
<dbReference type="Gene3D" id="3.40.190.10">
    <property type="entry name" value="Periplasmic binding protein-like II"/>
    <property type="match status" value="1"/>
</dbReference>
<evidence type="ECO:0000256" key="1">
    <source>
        <dbReference type="SAM" id="MobiDB-lite"/>
    </source>
</evidence>
<evidence type="ECO:0000256" key="2">
    <source>
        <dbReference type="SAM" id="SignalP"/>
    </source>
</evidence>
<proteinExistence type="predicted"/>
<organism evidence="4 5">
    <name type="scientific">Nocardioides renjunii</name>
    <dbReference type="NCBI Taxonomy" id="3095075"/>
    <lineage>
        <taxon>Bacteria</taxon>
        <taxon>Bacillati</taxon>
        <taxon>Actinomycetota</taxon>
        <taxon>Actinomycetes</taxon>
        <taxon>Propionibacteriales</taxon>
        <taxon>Nocardioidaceae</taxon>
        <taxon>Nocardioides</taxon>
    </lineage>
</organism>
<sequence>MHVRRPLMAVTGLALAALLAGCAGDDLAEDNDDPTTSGSGSGGSGEGTSVVIGSQSFDEAALVTAMYQEVLEAEGYEVETRLVDTRPVYLNEMPDAVQIAPEYVAGIVDQLNTDANGPDAEPLSTSDAQETIDAGATLLEEKGITLLEPSEAFSANGYFASQEFSDAEGVTKLSDLEGQAVTLAAAPDCKGRADCEKGLVDTYGIDITLEPLGYASTETFQAVLDGEAQIGQTSTLDGTLEDQGLLLLEDDKGIQPAQNLVPAVSSEFLADHPDVEGTLNDLMAALDNETLGQLLVQVQIDREEPAAVAQEFLESEGLL</sequence>
<evidence type="ECO:0000259" key="3">
    <source>
        <dbReference type="Pfam" id="PF04069"/>
    </source>
</evidence>
<accession>A0ABU5KE88</accession>
<reference evidence="4 5" key="1">
    <citation type="submission" date="2023-11" db="EMBL/GenBank/DDBJ databases">
        <title>Novel species in genus Nocardioides.</title>
        <authorList>
            <person name="Zhou H."/>
        </authorList>
    </citation>
    <scope>NUCLEOTIDE SEQUENCE [LARGE SCALE GENOMIC DNA]</scope>
    <source>
        <strain evidence="4 5">S-58</strain>
    </source>
</reference>
<dbReference type="EMBL" id="JAXQPW010000006">
    <property type="protein sequence ID" value="MDZ5663285.1"/>
    <property type="molecule type" value="Genomic_DNA"/>
</dbReference>
<feature type="region of interest" description="Disordered" evidence="1">
    <location>
        <begin position="29"/>
        <end position="50"/>
    </location>
</feature>
<name>A0ABU5KE88_9ACTN</name>
<dbReference type="Gene3D" id="3.40.190.120">
    <property type="entry name" value="Osmoprotection protein (prox), domain 2"/>
    <property type="match status" value="1"/>
</dbReference>
<dbReference type="Pfam" id="PF04069">
    <property type="entry name" value="OpuAC"/>
    <property type="match status" value="1"/>
</dbReference>
<feature type="signal peptide" evidence="2">
    <location>
        <begin position="1"/>
        <end position="28"/>
    </location>
</feature>
<protein>
    <submittedName>
        <fullName evidence="4">Glycine betaine ABC transporter substrate-binding protein</fullName>
    </submittedName>
</protein>